<dbReference type="Proteomes" id="UP000287502">
    <property type="component" value="Chromosome"/>
</dbReference>
<evidence type="ECO:0000256" key="4">
    <source>
        <dbReference type="ARBA" id="ARBA00022679"/>
    </source>
</evidence>
<keyword evidence="3" id="KW-0597">Phosphoprotein</keyword>
<dbReference type="InterPro" id="IPR003594">
    <property type="entry name" value="HATPase_dom"/>
</dbReference>
<keyword evidence="6" id="KW-0902">Two-component regulatory system</keyword>
<evidence type="ECO:0000313" key="10">
    <source>
        <dbReference type="EMBL" id="QAR33900.1"/>
    </source>
</evidence>
<dbReference type="EC" id="2.7.13.3" evidence="2"/>
<dbReference type="GO" id="GO:0000155">
    <property type="term" value="F:phosphorelay sensor kinase activity"/>
    <property type="evidence" value="ECO:0007669"/>
    <property type="project" value="InterPro"/>
</dbReference>
<dbReference type="InterPro" id="IPR004010">
    <property type="entry name" value="Double_Cache_2"/>
</dbReference>
<dbReference type="AlphaFoldDB" id="A0A410K0F9"/>
<reference evidence="10 11" key="1">
    <citation type="submission" date="2019-01" db="EMBL/GenBank/DDBJ databases">
        <title>Geovibrio thiophilus DSM 11263, complete genome.</title>
        <authorList>
            <person name="Spring S."/>
            <person name="Bunk B."/>
            <person name="Sproer C."/>
        </authorList>
    </citation>
    <scope>NUCLEOTIDE SEQUENCE [LARGE SCALE GENOMIC DNA]</scope>
    <source>
        <strain evidence="10 11">DSM 11263</strain>
    </source>
</reference>
<dbReference type="RefSeq" id="WP_128467185.1">
    <property type="nucleotide sequence ID" value="NZ_CP035108.1"/>
</dbReference>
<dbReference type="CDD" id="cd18774">
    <property type="entry name" value="PDC2_HK_sensor"/>
    <property type="match status" value="1"/>
</dbReference>
<dbReference type="InterPro" id="IPR036097">
    <property type="entry name" value="HisK_dim/P_sf"/>
</dbReference>
<dbReference type="PANTHER" id="PTHR43711">
    <property type="entry name" value="TWO-COMPONENT HISTIDINE KINASE"/>
    <property type="match status" value="1"/>
</dbReference>
<keyword evidence="8" id="KW-1133">Transmembrane helix</keyword>
<evidence type="ECO:0000256" key="3">
    <source>
        <dbReference type="ARBA" id="ARBA00022553"/>
    </source>
</evidence>
<protein>
    <recommendedName>
        <fullName evidence="2">histidine kinase</fullName>
        <ecNumber evidence="2">2.7.13.3</ecNumber>
    </recommendedName>
</protein>
<gene>
    <name evidence="10" type="ORF">EP073_10945</name>
</gene>
<keyword evidence="8" id="KW-0472">Membrane</keyword>
<proteinExistence type="predicted"/>
<accession>A0A410K0F9</accession>
<dbReference type="PANTHER" id="PTHR43711:SF1">
    <property type="entry name" value="HISTIDINE KINASE 1"/>
    <property type="match status" value="1"/>
</dbReference>
<dbReference type="EMBL" id="CP035108">
    <property type="protein sequence ID" value="QAR33900.1"/>
    <property type="molecule type" value="Genomic_DNA"/>
</dbReference>
<dbReference type="InterPro" id="IPR050736">
    <property type="entry name" value="Sensor_HK_Regulatory"/>
</dbReference>
<evidence type="ECO:0000256" key="8">
    <source>
        <dbReference type="SAM" id="Phobius"/>
    </source>
</evidence>
<evidence type="ECO:0000256" key="6">
    <source>
        <dbReference type="ARBA" id="ARBA00023012"/>
    </source>
</evidence>
<feature type="coiled-coil region" evidence="7">
    <location>
        <begin position="356"/>
        <end position="407"/>
    </location>
</feature>
<feature type="domain" description="Histidine kinase" evidence="9">
    <location>
        <begin position="453"/>
        <end position="668"/>
    </location>
</feature>
<evidence type="ECO:0000256" key="2">
    <source>
        <dbReference type="ARBA" id="ARBA00012438"/>
    </source>
</evidence>
<dbReference type="Pfam" id="PF02518">
    <property type="entry name" value="HATPase_c"/>
    <property type="match status" value="1"/>
</dbReference>
<evidence type="ECO:0000313" key="11">
    <source>
        <dbReference type="Proteomes" id="UP000287502"/>
    </source>
</evidence>
<dbReference type="Gene3D" id="3.30.450.20">
    <property type="entry name" value="PAS domain"/>
    <property type="match status" value="1"/>
</dbReference>
<keyword evidence="7" id="KW-0175">Coiled coil</keyword>
<dbReference type="PROSITE" id="PS50109">
    <property type="entry name" value="HIS_KIN"/>
    <property type="match status" value="1"/>
</dbReference>
<comment type="catalytic activity">
    <reaction evidence="1">
        <text>ATP + protein L-histidine = ADP + protein N-phospho-L-histidine.</text>
        <dbReference type="EC" id="2.7.13.3"/>
    </reaction>
</comment>
<dbReference type="OrthoDB" id="8579121at2"/>
<dbReference type="SMART" id="SM00388">
    <property type="entry name" value="HisKA"/>
    <property type="match status" value="1"/>
</dbReference>
<evidence type="ECO:0000259" key="9">
    <source>
        <dbReference type="PROSITE" id="PS50109"/>
    </source>
</evidence>
<dbReference type="CDD" id="cd00075">
    <property type="entry name" value="HATPase"/>
    <property type="match status" value="1"/>
</dbReference>
<feature type="transmembrane region" description="Helical" evidence="8">
    <location>
        <begin position="328"/>
        <end position="347"/>
    </location>
</feature>
<evidence type="ECO:0000256" key="1">
    <source>
        <dbReference type="ARBA" id="ARBA00000085"/>
    </source>
</evidence>
<dbReference type="SUPFAM" id="SSF47384">
    <property type="entry name" value="Homodimeric domain of signal transducing histidine kinase"/>
    <property type="match status" value="1"/>
</dbReference>
<sequence length="668" mass="74653">MRKHDIISAIEKNFAMLAAVLLTGILFAEAALLSVYSGTYTAKKEAAVRLAAENRRMGIEHLLEQLEAEIDFVIRQDSEESLQAARRRVESFADAVAGTRKTSGSEDDSALFEYLKTANISSGGEYIYVLNSDRKLIEHPLKHRLKRVIHSDGVEKLRKTMTEMPPESSAAVSYRIFTADGALREKTAYIKKTAPDGMIIGSGFCNDKSREKIQNYIISQLAGLRENDNTIGYFAVIEKNGNILKALHTEGDIRTDSGYLQKLASRLGDAKNSFFYEISDDGGIKKLRMTALRNIPAWNWVVAAGLDEPAAEAAEKSVIRDLRLRFCAYAAVSALAALLLMFITLSITGRRKRLMLEAVENACKKAEERTEELRQLGRRLTSEHMSVIGTERRLKEIKENLEKTVEDRVRDLKDISVHLRKENMKIIKVNEELIAARKKANEASMVKTEFLANMSHEIRTPIHAILSYSSFGLKKFENIKDIRQKHYFGKISESADRLLSFINDLIDLSDLESGRMKYKISGCQVTGLLRTAVKELERILLEKKITVIVPDSEAVICGDAAKLRQVFLNIYSNAAKFSPPDSLIKTEIIPENSFLKIVITDFGPGVDESEKLLIFEKFTQSSKTKTGAGGIGLGLAICREIVTDHGGRIYVTDNPEGGSRFTVELPLF</sequence>
<organism evidence="10 11">
    <name type="scientific">Geovibrio thiophilus</name>
    <dbReference type="NCBI Taxonomy" id="139438"/>
    <lineage>
        <taxon>Bacteria</taxon>
        <taxon>Pseudomonadati</taxon>
        <taxon>Deferribacterota</taxon>
        <taxon>Deferribacteres</taxon>
        <taxon>Deferribacterales</taxon>
        <taxon>Geovibrionaceae</taxon>
        <taxon>Geovibrio</taxon>
    </lineage>
</organism>
<evidence type="ECO:0000256" key="5">
    <source>
        <dbReference type="ARBA" id="ARBA00022777"/>
    </source>
</evidence>
<dbReference type="CDD" id="cd00082">
    <property type="entry name" value="HisKA"/>
    <property type="match status" value="1"/>
</dbReference>
<dbReference type="KEGG" id="gtl:EP073_10945"/>
<feature type="coiled-coil region" evidence="7">
    <location>
        <begin position="49"/>
        <end position="76"/>
    </location>
</feature>
<dbReference type="InterPro" id="IPR005467">
    <property type="entry name" value="His_kinase_dom"/>
</dbReference>
<keyword evidence="11" id="KW-1185">Reference proteome</keyword>
<dbReference type="InterPro" id="IPR004358">
    <property type="entry name" value="Sig_transdc_His_kin-like_C"/>
</dbReference>
<dbReference type="InterPro" id="IPR036890">
    <property type="entry name" value="HATPase_C_sf"/>
</dbReference>
<name>A0A410K0F9_9BACT</name>
<dbReference type="Gene3D" id="3.30.565.10">
    <property type="entry name" value="Histidine kinase-like ATPase, C-terminal domain"/>
    <property type="match status" value="1"/>
</dbReference>
<keyword evidence="4" id="KW-0808">Transferase</keyword>
<keyword evidence="8" id="KW-0812">Transmembrane</keyword>
<dbReference type="Gene3D" id="1.10.287.130">
    <property type="match status" value="1"/>
</dbReference>
<keyword evidence="5" id="KW-0418">Kinase</keyword>
<dbReference type="SUPFAM" id="SSF55874">
    <property type="entry name" value="ATPase domain of HSP90 chaperone/DNA topoisomerase II/histidine kinase"/>
    <property type="match status" value="1"/>
</dbReference>
<dbReference type="InterPro" id="IPR003661">
    <property type="entry name" value="HisK_dim/P_dom"/>
</dbReference>
<dbReference type="Pfam" id="PF00512">
    <property type="entry name" value="HisKA"/>
    <property type="match status" value="1"/>
</dbReference>
<dbReference type="PRINTS" id="PR00344">
    <property type="entry name" value="BCTRLSENSOR"/>
</dbReference>
<dbReference type="Pfam" id="PF08269">
    <property type="entry name" value="dCache_2"/>
    <property type="match status" value="1"/>
</dbReference>
<evidence type="ECO:0000256" key="7">
    <source>
        <dbReference type="SAM" id="Coils"/>
    </source>
</evidence>
<dbReference type="SMART" id="SM00387">
    <property type="entry name" value="HATPase_c"/>
    <property type="match status" value="1"/>
</dbReference>